<dbReference type="PROSITE" id="PS51468">
    <property type="entry name" value="VIT"/>
    <property type="match status" value="1"/>
</dbReference>
<comment type="caution">
    <text evidence="3">The sequence shown here is derived from an EMBL/GenBank/DDBJ whole genome shotgun (WGS) entry which is preliminary data.</text>
</comment>
<name>A0A815N065_ADIRI</name>
<dbReference type="InterPro" id="IPR036465">
    <property type="entry name" value="vWFA_dom_sf"/>
</dbReference>
<evidence type="ECO:0000259" key="1">
    <source>
        <dbReference type="PROSITE" id="PS50234"/>
    </source>
</evidence>
<dbReference type="PROSITE" id="PS50234">
    <property type="entry name" value="VWFA"/>
    <property type="match status" value="1"/>
</dbReference>
<dbReference type="Pfam" id="PF08487">
    <property type="entry name" value="VIT"/>
    <property type="match status" value="1"/>
</dbReference>
<gene>
    <name evidence="3" type="ORF">EDS130_LOCUS38023</name>
</gene>
<dbReference type="AlphaFoldDB" id="A0A815N065"/>
<evidence type="ECO:0000313" key="3">
    <source>
        <dbReference type="EMBL" id="CAF1428314.1"/>
    </source>
</evidence>
<dbReference type="Gene3D" id="3.40.50.410">
    <property type="entry name" value="von Willebrand factor, type A domain"/>
    <property type="match status" value="1"/>
</dbReference>
<reference evidence="3" key="1">
    <citation type="submission" date="2021-02" db="EMBL/GenBank/DDBJ databases">
        <authorList>
            <person name="Nowell W R."/>
        </authorList>
    </citation>
    <scope>NUCLEOTIDE SEQUENCE</scope>
</reference>
<dbReference type="InterPro" id="IPR013694">
    <property type="entry name" value="VIT"/>
</dbReference>
<feature type="domain" description="VWFA" evidence="1">
    <location>
        <begin position="383"/>
        <end position="566"/>
    </location>
</feature>
<dbReference type="InterPro" id="IPR002035">
    <property type="entry name" value="VWF_A"/>
</dbReference>
<dbReference type="Pfam" id="PF13768">
    <property type="entry name" value="VWA_3"/>
    <property type="match status" value="1"/>
</dbReference>
<evidence type="ECO:0000259" key="2">
    <source>
        <dbReference type="PROSITE" id="PS51468"/>
    </source>
</evidence>
<dbReference type="Proteomes" id="UP000663852">
    <property type="component" value="Unassembled WGS sequence"/>
</dbReference>
<dbReference type="EMBL" id="CAJNOJ010000387">
    <property type="protein sequence ID" value="CAF1428314.1"/>
    <property type="molecule type" value="Genomic_DNA"/>
</dbReference>
<organism evidence="3 4">
    <name type="scientific">Adineta ricciae</name>
    <name type="common">Rotifer</name>
    <dbReference type="NCBI Taxonomy" id="249248"/>
    <lineage>
        <taxon>Eukaryota</taxon>
        <taxon>Metazoa</taxon>
        <taxon>Spiralia</taxon>
        <taxon>Gnathifera</taxon>
        <taxon>Rotifera</taxon>
        <taxon>Eurotatoria</taxon>
        <taxon>Bdelloidea</taxon>
        <taxon>Adinetida</taxon>
        <taxon>Adinetidae</taxon>
        <taxon>Adineta</taxon>
    </lineage>
</organism>
<accession>A0A815N065</accession>
<dbReference type="SMART" id="SM00327">
    <property type="entry name" value="VWA"/>
    <property type="match status" value="1"/>
</dbReference>
<dbReference type="PANTHER" id="PTHR45737:SF6">
    <property type="entry name" value="VON WILLEBRAND FACTOR A DOMAIN-CONTAINING PROTEIN 5A"/>
    <property type="match status" value="1"/>
</dbReference>
<dbReference type="PANTHER" id="PTHR45737">
    <property type="entry name" value="VON WILLEBRAND FACTOR A DOMAIN-CONTAINING PROTEIN 5A"/>
    <property type="match status" value="1"/>
</dbReference>
<evidence type="ECO:0000313" key="4">
    <source>
        <dbReference type="Proteomes" id="UP000663852"/>
    </source>
</evidence>
<sequence length="877" mass="100105">MSLWYFTKHDFCTLDMHINDEDILDIYTEWLPEKTTTERINSDRCLKPENGKHLCYCGSKGLIYDRLLGEICYNGQIDKRIQQSVLRSVVSSISRSTREDNPNARSIVLRKQNGEGYVPLKNISAEANIHWFAADVTLTQIYFNEESNSIEAVYVFPIEESAAIYEFTAQIDDRTIRAVLKEKEMARQEYNQAMRDGKTAVLLEQSHETYDTFQINVGHVPPGKECIVKIRYVTELDLIDGKFIRFVIPTTISPRYNPKLGSLQSPNGQRARYVQNTPYSMFFRVTIDRSEQNKIQYIANLSHPVNVSVSNRMIEVTSEGIALDRDIILDIDLPSNRPAVLFAVEQCGQKSHQYAILTALTPNSEYISNKTHDKKQEIKTLNEFIFIVDCSGSMNDEQKIDLARQAMLLFLRGLPVDSYFNIIRYGSTYHPLFPNKTISSVYNQTTVEQAEKLIQSMAADLGGTELLEPLKYLKNHPPDNDRFRNIFLLTDGEVSNTNEIIALCASMSSTTRIFSFGLGYSPSRALVKALAQATKGTYVFVPPNSAVDQYVAIQLRHALSNSFSKVHFQWHGLSTTPIQSPQIIPPVYANDRVLIYTLLANSDRIRKETQVDLIINDNQGEKIDVTISDMIYEMNTIHRLAAKSLIKELLYGHANQNHHNRKKVEQQIIKLSLRHQILSPFTAFVGIEENKLIQNNQVSNTRYVPIQISRGDEHLLDYSSAQSVQQGGFLKNIMRIGTYPVQSFTAEQHVVLSKSAVKRARKIFEQNVTSTTKNSSLTRNSVQWLIEHQSYNGMWILNDDDIKQLTKGKSWIEFQSTITHNKDIITTSLVIALLESKYADQLNLWILLTEKARNQMINLGLNKDNINSLIQQIKDKF</sequence>
<protein>
    <submittedName>
        <fullName evidence="3">Uncharacterized protein</fullName>
    </submittedName>
</protein>
<dbReference type="OrthoDB" id="1729737at2759"/>
<dbReference type="SMART" id="SM00609">
    <property type="entry name" value="VIT"/>
    <property type="match status" value="1"/>
</dbReference>
<proteinExistence type="predicted"/>
<feature type="domain" description="VIT" evidence="2">
    <location>
        <begin position="104"/>
        <end position="234"/>
    </location>
</feature>
<dbReference type="SUPFAM" id="SSF53300">
    <property type="entry name" value="vWA-like"/>
    <property type="match status" value="1"/>
</dbReference>